<gene>
    <name evidence="6" type="ORF">BCR43DRAFT_482688</name>
</gene>
<dbReference type="InterPro" id="IPR046364">
    <property type="entry name" value="Exo70_C"/>
</dbReference>
<evidence type="ECO:0000256" key="2">
    <source>
        <dbReference type="ARBA" id="ARBA00022448"/>
    </source>
</evidence>
<proteinExistence type="inferred from homology"/>
<evidence type="ECO:0000313" key="7">
    <source>
        <dbReference type="Proteomes" id="UP000242180"/>
    </source>
</evidence>
<dbReference type="PANTHER" id="PTHR12542">
    <property type="entry name" value="EXOCYST COMPLEX PROTEIN EXO70"/>
    <property type="match status" value="1"/>
</dbReference>
<keyword evidence="4" id="KW-0653">Protein transport</keyword>
<keyword evidence="2 4" id="KW-0813">Transport</keyword>
<sequence length="514" mass="58295">MGALKDAVDTVEKSQLRSCEKTVNQMKQLLKAGMLHLESLFRKWLSSVSNPVDPDDILDSETLEPAGASGSLKQLSQLSTYIAASEQEIGYSVDFTKPYIEIRSQYLLKSLHPLSQAVQSSERHQGSSSYEKGSSELLRYMECVARMLQAEQEFAAKILSNASQRAAALRGSIVPAMNEFVTAGRQVNALAKRLGFYDAVFVLDILEKYERDCASIMQQLSKDMDVSECNEMIGAFKTTTLRNFYDFMEDVKGKKENNAFMNLSSDGTVHETTSNTLNYLKRLYLWRDTVEPLLIALGEGGWNHAVTYANFPDRGYGESPQGTALIKSFFADALDQLTISLQTRSRGYKKPTLATIFLLNNYNHILRQIRSPPLSSIFDDSSEMQFSKLVKKQLDTYQESWKPCVENLMDVTYVRGGAIKNSLGNGERQVVKERFKNFNTEFDEIWRAQTTYAVPDPELRSQVIRDVKNVLVPMYGRFLDKYQSTEFTKNPAKYIKYDKDKLDKMIGHLFEPTA</sequence>
<dbReference type="EMBL" id="MCGN01000001">
    <property type="protein sequence ID" value="ORZ03072.1"/>
    <property type="molecule type" value="Genomic_DNA"/>
</dbReference>
<dbReference type="OMA" id="CDQAKPL"/>
<evidence type="ECO:0000256" key="3">
    <source>
        <dbReference type="ARBA" id="ARBA00022483"/>
    </source>
</evidence>
<reference evidence="6 7" key="1">
    <citation type="submission" date="2016-07" db="EMBL/GenBank/DDBJ databases">
        <title>Pervasive Adenine N6-methylation of Active Genes in Fungi.</title>
        <authorList>
            <consortium name="DOE Joint Genome Institute"/>
            <person name="Mondo S.J."/>
            <person name="Dannebaum R.O."/>
            <person name="Kuo R.C."/>
            <person name="Labutti K."/>
            <person name="Haridas S."/>
            <person name="Kuo A."/>
            <person name="Salamov A."/>
            <person name="Ahrendt S.R."/>
            <person name="Lipzen A."/>
            <person name="Sullivan W."/>
            <person name="Andreopoulos W.B."/>
            <person name="Clum A."/>
            <person name="Lindquist E."/>
            <person name="Daum C."/>
            <person name="Ramamoorthy G.K."/>
            <person name="Gryganskyi A."/>
            <person name="Culley D."/>
            <person name="Magnuson J.K."/>
            <person name="James T.Y."/>
            <person name="O'Malley M.A."/>
            <person name="Stajich J.E."/>
            <person name="Spatafora J.W."/>
            <person name="Visel A."/>
            <person name="Grigoriev I.V."/>
        </authorList>
    </citation>
    <scope>NUCLEOTIDE SEQUENCE [LARGE SCALE GENOMIC DNA]</scope>
    <source>
        <strain evidence="6 7">NRRL 2496</strain>
    </source>
</reference>
<dbReference type="FunCoup" id="A0A1X2HU01">
    <property type="interactions" value="35"/>
</dbReference>
<dbReference type="PANTHER" id="PTHR12542:SF41">
    <property type="entry name" value="EXOCYST COMPLEX COMPONENT 7"/>
    <property type="match status" value="1"/>
</dbReference>
<dbReference type="GO" id="GO:0000145">
    <property type="term" value="C:exocyst"/>
    <property type="evidence" value="ECO:0007669"/>
    <property type="project" value="InterPro"/>
</dbReference>
<comment type="similarity">
    <text evidence="1 4">Belongs to the EXO70 family.</text>
</comment>
<dbReference type="GO" id="GO:0006887">
    <property type="term" value="P:exocytosis"/>
    <property type="evidence" value="ECO:0007669"/>
    <property type="project" value="UniProtKB-KW"/>
</dbReference>
<evidence type="ECO:0000256" key="1">
    <source>
        <dbReference type="ARBA" id="ARBA00006756"/>
    </source>
</evidence>
<protein>
    <recommendedName>
        <fullName evidence="4">Exocyst complex protein EXO70</fullName>
    </recommendedName>
</protein>
<dbReference type="Pfam" id="PF03081">
    <property type="entry name" value="Exo70_C"/>
    <property type="match status" value="1"/>
</dbReference>
<comment type="caution">
    <text evidence="6">The sequence shown here is derived from an EMBL/GenBank/DDBJ whole genome shotgun (WGS) entry which is preliminary data.</text>
</comment>
<organism evidence="6 7">
    <name type="scientific">Syncephalastrum racemosum</name>
    <name type="common">Filamentous fungus</name>
    <dbReference type="NCBI Taxonomy" id="13706"/>
    <lineage>
        <taxon>Eukaryota</taxon>
        <taxon>Fungi</taxon>
        <taxon>Fungi incertae sedis</taxon>
        <taxon>Mucoromycota</taxon>
        <taxon>Mucoromycotina</taxon>
        <taxon>Mucoromycetes</taxon>
        <taxon>Mucorales</taxon>
        <taxon>Syncephalastraceae</taxon>
        <taxon>Syncephalastrum</taxon>
    </lineage>
</organism>
<dbReference type="SUPFAM" id="SSF74788">
    <property type="entry name" value="Cullin repeat-like"/>
    <property type="match status" value="1"/>
</dbReference>
<dbReference type="Pfam" id="PF20669">
    <property type="entry name" value="Exo70_N"/>
    <property type="match status" value="1"/>
</dbReference>
<dbReference type="GO" id="GO:0005546">
    <property type="term" value="F:phosphatidylinositol-4,5-bisphosphate binding"/>
    <property type="evidence" value="ECO:0007669"/>
    <property type="project" value="InterPro"/>
</dbReference>
<comment type="function">
    <text evidence="4">Involved in the secretory pathway as part of the exocyst complex which tethers secretory vesicles to the sites of exocytosis. Also plays a role in the assembly of the exocyst.</text>
</comment>
<dbReference type="OrthoDB" id="1922221at2759"/>
<evidence type="ECO:0000256" key="4">
    <source>
        <dbReference type="RuleBase" id="RU365026"/>
    </source>
</evidence>
<name>A0A1X2HU01_SYNRA</name>
<dbReference type="InParanoid" id="A0A1X2HU01"/>
<feature type="domain" description="Exocyst complex subunit Exo70 C-terminal" evidence="5">
    <location>
        <begin position="137"/>
        <end position="506"/>
    </location>
</feature>
<dbReference type="STRING" id="13706.A0A1X2HU01"/>
<dbReference type="Gene3D" id="1.20.1280.170">
    <property type="entry name" value="Exocyst complex component Exo70"/>
    <property type="match status" value="1"/>
</dbReference>
<dbReference type="GO" id="GO:0005935">
    <property type="term" value="C:cellular bud neck"/>
    <property type="evidence" value="ECO:0007669"/>
    <property type="project" value="UniProtKB-SubCell"/>
</dbReference>
<accession>A0A1X2HU01</accession>
<dbReference type="InterPro" id="IPR016159">
    <property type="entry name" value="Cullin_repeat-like_dom_sf"/>
</dbReference>
<evidence type="ECO:0000259" key="5">
    <source>
        <dbReference type="Pfam" id="PF03081"/>
    </source>
</evidence>
<evidence type="ECO:0000313" key="6">
    <source>
        <dbReference type="EMBL" id="ORZ03072.1"/>
    </source>
</evidence>
<dbReference type="GO" id="GO:0015031">
    <property type="term" value="P:protein transport"/>
    <property type="evidence" value="ECO:0007669"/>
    <property type="project" value="UniProtKB-KW"/>
</dbReference>
<comment type="subcellular location">
    <subcellularLocation>
        <location evidence="4">Bud</location>
    </subcellularLocation>
    <subcellularLocation>
        <location evidence="4">Bud neck</location>
    </subcellularLocation>
</comment>
<dbReference type="AlphaFoldDB" id="A0A1X2HU01"/>
<keyword evidence="3 4" id="KW-0268">Exocytosis</keyword>
<keyword evidence="7" id="KW-1185">Reference proteome</keyword>
<dbReference type="Proteomes" id="UP000242180">
    <property type="component" value="Unassembled WGS sequence"/>
</dbReference>
<dbReference type="InterPro" id="IPR004140">
    <property type="entry name" value="Exo70"/>
</dbReference>